<protein>
    <recommendedName>
        <fullName evidence="6">Probable sugar-binding periplasmic protein</fullName>
    </recommendedName>
</protein>
<dbReference type="NCBIfam" id="TIGR03850">
    <property type="entry name" value="bind_CPR_0540"/>
    <property type="match status" value="1"/>
</dbReference>
<dbReference type="PROSITE" id="PS51257">
    <property type="entry name" value="PROKAR_LIPOPROTEIN"/>
    <property type="match status" value="1"/>
</dbReference>
<dbReference type="Gene3D" id="3.40.190.10">
    <property type="entry name" value="Periplasmic binding protein-like II"/>
    <property type="match status" value="1"/>
</dbReference>
<evidence type="ECO:0000256" key="2">
    <source>
        <dbReference type="ARBA" id="ARBA00008520"/>
    </source>
</evidence>
<name>A0A9D2TKP7_9FIRM</name>
<dbReference type="AlphaFoldDB" id="A0A9D2TKP7"/>
<evidence type="ECO:0000256" key="3">
    <source>
        <dbReference type="ARBA" id="ARBA00022448"/>
    </source>
</evidence>
<gene>
    <name evidence="8" type="ORF">H9698_05920</name>
</gene>
<dbReference type="GO" id="GO:0030313">
    <property type="term" value="C:cell envelope"/>
    <property type="evidence" value="ECO:0007669"/>
    <property type="project" value="UniProtKB-SubCell"/>
</dbReference>
<dbReference type="Pfam" id="PF01547">
    <property type="entry name" value="SBP_bac_1"/>
    <property type="match status" value="1"/>
</dbReference>
<dbReference type="Proteomes" id="UP000823918">
    <property type="component" value="Unassembled WGS sequence"/>
</dbReference>
<dbReference type="SUPFAM" id="SSF53850">
    <property type="entry name" value="Periplasmic binding protein-like II"/>
    <property type="match status" value="1"/>
</dbReference>
<sequence length="459" mass="49297">MKKAISSVLALGMSLSMLTACGGAASSSAAASTAGSASTATSTSAAATGTGDYAGQTLKVAAIETAYGAEMWQQIVDGFEAKTGATVELTTDKNLEDVIDPQMKAGNFYDVVHLAAGREKALPETMLKENAIEEVTDVLSMNVLGEDVTVGEKIIPGFTGNLTTNPYGDDRVFMMPMFYGPCGLFYNKANFTEGGGELELPTTWDEFFALADKTDIPLFTYPVAGYLDAFTYALMAEVGGQDFFNKALQYDEAVWSSPEMDKMFEILGKLAENTNEATTGYANNDNFMKNQQMILDNEALFMPNGNWVIGEMADAPRADGFEWGFMALPAIEEGGDRYSYTFFEQSWIPAGAENKELAKVFLTYLYSDEAAEIFAASGAVQPITGMTDKLSDDNKVYYSVYDNGAKAAIGTFATTAPVEGVNIKDDVCFTMDSVVNGTKTVDDWKAAVQASCAALREAM</sequence>
<comment type="caution">
    <text evidence="8">The sequence shown here is derived from an EMBL/GenBank/DDBJ whole genome shotgun (WGS) entry which is preliminary data.</text>
</comment>
<feature type="signal peptide" evidence="7">
    <location>
        <begin position="1"/>
        <end position="19"/>
    </location>
</feature>
<organism evidence="8 9">
    <name type="scientific">Candidatus Ruthenibacterium merdavium</name>
    <dbReference type="NCBI Taxonomy" id="2838752"/>
    <lineage>
        <taxon>Bacteria</taxon>
        <taxon>Bacillati</taxon>
        <taxon>Bacillota</taxon>
        <taxon>Clostridia</taxon>
        <taxon>Eubacteriales</taxon>
        <taxon>Oscillospiraceae</taxon>
        <taxon>Ruthenibacterium</taxon>
    </lineage>
</organism>
<evidence type="ECO:0000256" key="4">
    <source>
        <dbReference type="ARBA" id="ARBA00022729"/>
    </source>
</evidence>
<comment type="function">
    <text evidence="5">Part of a binding-protein-dependent transport system for a sugar.</text>
</comment>
<dbReference type="InterPro" id="IPR022387">
    <property type="entry name" value="Bind_CPR0540"/>
</dbReference>
<dbReference type="InterPro" id="IPR050490">
    <property type="entry name" value="Bact_solute-bd_prot1"/>
</dbReference>
<accession>A0A9D2TKP7</accession>
<evidence type="ECO:0000256" key="7">
    <source>
        <dbReference type="SAM" id="SignalP"/>
    </source>
</evidence>
<comment type="similarity">
    <text evidence="2">Belongs to the bacterial solute-binding protein 1 family.</text>
</comment>
<keyword evidence="3" id="KW-0813">Transport</keyword>
<evidence type="ECO:0000256" key="1">
    <source>
        <dbReference type="ARBA" id="ARBA00004196"/>
    </source>
</evidence>
<dbReference type="EMBL" id="DWWA01000029">
    <property type="protein sequence ID" value="HJC72313.1"/>
    <property type="molecule type" value="Genomic_DNA"/>
</dbReference>
<dbReference type="PANTHER" id="PTHR43649:SF28">
    <property type="entry name" value="BINDING PROTEIN COMPONENT OF ABC SUGAR TRANSPORTER-RELATED"/>
    <property type="match status" value="1"/>
</dbReference>
<dbReference type="PANTHER" id="PTHR43649">
    <property type="entry name" value="ARABINOSE-BINDING PROTEIN-RELATED"/>
    <property type="match status" value="1"/>
</dbReference>
<reference evidence="8" key="1">
    <citation type="journal article" date="2021" name="PeerJ">
        <title>Extensive microbial diversity within the chicken gut microbiome revealed by metagenomics and culture.</title>
        <authorList>
            <person name="Gilroy R."/>
            <person name="Ravi A."/>
            <person name="Getino M."/>
            <person name="Pursley I."/>
            <person name="Horton D.L."/>
            <person name="Alikhan N.F."/>
            <person name="Baker D."/>
            <person name="Gharbi K."/>
            <person name="Hall N."/>
            <person name="Watson M."/>
            <person name="Adriaenssens E.M."/>
            <person name="Foster-Nyarko E."/>
            <person name="Jarju S."/>
            <person name="Secka A."/>
            <person name="Antonio M."/>
            <person name="Oren A."/>
            <person name="Chaudhuri R.R."/>
            <person name="La Ragione R."/>
            <person name="Hildebrand F."/>
            <person name="Pallen M.J."/>
        </authorList>
    </citation>
    <scope>NUCLEOTIDE SEQUENCE</scope>
    <source>
        <strain evidence="8">5933</strain>
    </source>
</reference>
<dbReference type="InterPro" id="IPR006059">
    <property type="entry name" value="SBP"/>
</dbReference>
<comment type="subcellular location">
    <subcellularLocation>
        <location evidence="1">Cell envelope</location>
    </subcellularLocation>
</comment>
<keyword evidence="4 7" id="KW-0732">Signal</keyword>
<proteinExistence type="inferred from homology"/>
<evidence type="ECO:0000313" key="8">
    <source>
        <dbReference type="EMBL" id="HJC72313.1"/>
    </source>
</evidence>
<evidence type="ECO:0000313" key="9">
    <source>
        <dbReference type="Proteomes" id="UP000823918"/>
    </source>
</evidence>
<feature type="chain" id="PRO_5039193483" description="Probable sugar-binding periplasmic protein" evidence="7">
    <location>
        <begin position="20"/>
        <end position="459"/>
    </location>
</feature>
<evidence type="ECO:0000256" key="5">
    <source>
        <dbReference type="ARBA" id="ARBA00049629"/>
    </source>
</evidence>
<evidence type="ECO:0000256" key="6">
    <source>
        <dbReference type="ARBA" id="ARBA00049753"/>
    </source>
</evidence>
<reference evidence="8" key="2">
    <citation type="submission" date="2021-04" db="EMBL/GenBank/DDBJ databases">
        <authorList>
            <person name="Gilroy R."/>
        </authorList>
    </citation>
    <scope>NUCLEOTIDE SEQUENCE</scope>
    <source>
        <strain evidence="8">5933</strain>
    </source>
</reference>